<dbReference type="GO" id="GO:0045892">
    <property type="term" value="P:negative regulation of DNA-templated transcription"/>
    <property type="evidence" value="ECO:0007669"/>
    <property type="project" value="InterPro"/>
</dbReference>
<keyword evidence="4 5" id="KW-0862">Zinc</keyword>
<evidence type="ECO:0000259" key="7">
    <source>
        <dbReference type="PROSITE" id="PS50103"/>
    </source>
</evidence>
<keyword evidence="2" id="KW-0677">Repeat</keyword>
<feature type="region of interest" description="Disordered" evidence="6">
    <location>
        <begin position="1"/>
        <end position="32"/>
    </location>
</feature>
<feature type="zinc finger region" description="C3H1-type" evidence="5">
    <location>
        <begin position="316"/>
        <end position="340"/>
    </location>
</feature>
<dbReference type="EMBL" id="CAKMRJ010005634">
    <property type="protein sequence ID" value="CAH1448891.1"/>
    <property type="molecule type" value="Genomic_DNA"/>
</dbReference>
<dbReference type="GO" id="GO:0003723">
    <property type="term" value="F:RNA binding"/>
    <property type="evidence" value="ECO:0007669"/>
    <property type="project" value="InterPro"/>
</dbReference>
<feature type="region of interest" description="Disordered" evidence="6">
    <location>
        <begin position="420"/>
        <end position="467"/>
    </location>
</feature>
<protein>
    <recommendedName>
        <fullName evidence="7">C3H1-type domain-containing protein</fullName>
    </recommendedName>
</protein>
<dbReference type="InterPro" id="IPR000571">
    <property type="entry name" value="Znf_CCCH"/>
</dbReference>
<evidence type="ECO:0000313" key="9">
    <source>
        <dbReference type="Proteomes" id="UP001157418"/>
    </source>
</evidence>
<sequence>MPPMEGSEIGTLEKIPIWPTNPSTGNRRRRPLRSRTVDTLLHILSVCYADSSHITQNSDKDDTHIESVTKDDVLFTCTNIISNDSEHQEETNVAETRVILGTQEESLCNTNLHVEPVEQDHNISEESLDLSSPHLDTNKDVEEGEISGEFTNLVPEDNDVESVDKTGSEEHEDFTGINSGFEKNNSLTLTPLSINKADDIVSANNLINNATKNQDFGFPIKDKGAQNNKKRQRSCNDEKGTNKKAKKSVDQSTCPEGLTKTGENPEDASANKDADTKKKREAGFDCRKKSKEKAKRKNQTCHEGENCKFSHDTTPLTKSKPCCHFARHSCMKGDECPFDHQLSKYPCNNYLSKGFCPRGSDCMFSHEAQPSEASLNPLNESTSEQKLSSKLQINNHTASSPKPSVQIQPPKGVTFISREKIDTKPKSSPQPPKGISFLSQEKLPLEAQSSPKVNSEGEMTKTPPEIPRGINFLSFGKKHSDDGFSFKIGKSPLSKPEGIIVNVDDGVKVVTQIDNSDKIRTNSEPPARKPMPVLPFLSSTSRRTLESTLAFAAKFDSSVKGI</sequence>
<dbReference type="PANTHER" id="PTHR13119">
    <property type="entry name" value="ZINC FINGER CCCH DOMAIN-CONTAINING PROTEI"/>
    <property type="match status" value="1"/>
</dbReference>
<evidence type="ECO:0000256" key="4">
    <source>
        <dbReference type="ARBA" id="ARBA00022833"/>
    </source>
</evidence>
<dbReference type="PROSITE" id="PS50103">
    <property type="entry name" value="ZF_C3H1"/>
    <property type="match status" value="2"/>
</dbReference>
<evidence type="ECO:0000256" key="2">
    <source>
        <dbReference type="ARBA" id="ARBA00022737"/>
    </source>
</evidence>
<dbReference type="InterPro" id="IPR045124">
    <property type="entry name" value="Su(sable)-like"/>
</dbReference>
<dbReference type="SUPFAM" id="SSF90229">
    <property type="entry name" value="CCCH zinc finger"/>
    <property type="match status" value="1"/>
</dbReference>
<feature type="domain" description="C3H1-type" evidence="7">
    <location>
        <begin position="316"/>
        <end position="340"/>
    </location>
</feature>
<feature type="zinc finger region" description="C3H1-type" evidence="5">
    <location>
        <begin position="341"/>
        <end position="369"/>
    </location>
</feature>
<proteinExistence type="predicted"/>
<organism evidence="8 9">
    <name type="scientific">Lactuca virosa</name>
    <dbReference type="NCBI Taxonomy" id="75947"/>
    <lineage>
        <taxon>Eukaryota</taxon>
        <taxon>Viridiplantae</taxon>
        <taxon>Streptophyta</taxon>
        <taxon>Embryophyta</taxon>
        <taxon>Tracheophyta</taxon>
        <taxon>Spermatophyta</taxon>
        <taxon>Magnoliopsida</taxon>
        <taxon>eudicotyledons</taxon>
        <taxon>Gunneridae</taxon>
        <taxon>Pentapetalae</taxon>
        <taxon>asterids</taxon>
        <taxon>campanulids</taxon>
        <taxon>Asterales</taxon>
        <taxon>Asteraceae</taxon>
        <taxon>Cichorioideae</taxon>
        <taxon>Cichorieae</taxon>
        <taxon>Lactucinae</taxon>
        <taxon>Lactuca</taxon>
    </lineage>
</organism>
<evidence type="ECO:0000256" key="6">
    <source>
        <dbReference type="SAM" id="MobiDB-lite"/>
    </source>
</evidence>
<dbReference type="Gene3D" id="4.10.1000.10">
    <property type="entry name" value="Zinc finger, CCCH-type"/>
    <property type="match status" value="1"/>
</dbReference>
<accession>A0AAU9PFC5</accession>
<name>A0AAU9PFC5_9ASTR</name>
<evidence type="ECO:0000256" key="1">
    <source>
        <dbReference type="ARBA" id="ARBA00022723"/>
    </source>
</evidence>
<feature type="compositionally biased region" description="Polar residues" evidence="6">
    <location>
        <begin position="176"/>
        <end position="185"/>
    </location>
</feature>
<evidence type="ECO:0000256" key="5">
    <source>
        <dbReference type="PROSITE-ProRule" id="PRU00723"/>
    </source>
</evidence>
<feature type="compositionally biased region" description="Basic and acidic residues" evidence="6">
    <location>
        <begin position="269"/>
        <end position="282"/>
    </location>
</feature>
<dbReference type="GO" id="GO:0008270">
    <property type="term" value="F:zinc ion binding"/>
    <property type="evidence" value="ECO:0007669"/>
    <property type="project" value="UniProtKB-KW"/>
</dbReference>
<gene>
    <name evidence="8" type="ORF">LVIROSA_LOCUS34412</name>
</gene>
<evidence type="ECO:0000313" key="8">
    <source>
        <dbReference type="EMBL" id="CAH1448891.1"/>
    </source>
</evidence>
<feature type="region of interest" description="Disordered" evidence="6">
    <location>
        <begin position="211"/>
        <end position="282"/>
    </location>
</feature>
<dbReference type="SMART" id="SM00356">
    <property type="entry name" value="ZnF_C3H1"/>
    <property type="match status" value="3"/>
</dbReference>
<dbReference type="AlphaFoldDB" id="A0AAU9PFC5"/>
<dbReference type="InterPro" id="IPR036855">
    <property type="entry name" value="Znf_CCCH_sf"/>
</dbReference>
<dbReference type="Proteomes" id="UP001157418">
    <property type="component" value="Unassembled WGS sequence"/>
</dbReference>
<feature type="region of interest" description="Disordered" evidence="6">
    <location>
        <begin position="154"/>
        <end position="185"/>
    </location>
</feature>
<feature type="domain" description="C3H1-type" evidence="7">
    <location>
        <begin position="341"/>
        <end position="369"/>
    </location>
</feature>
<keyword evidence="9" id="KW-1185">Reference proteome</keyword>
<keyword evidence="3 5" id="KW-0863">Zinc-finger</keyword>
<reference evidence="8 9" key="1">
    <citation type="submission" date="2022-01" db="EMBL/GenBank/DDBJ databases">
        <authorList>
            <person name="Xiong W."/>
            <person name="Schranz E."/>
        </authorList>
    </citation>
    <scope>NUCLEOTIDE SEQUENCE [LARGE SCALE GENOMIC DNA]</scope>
</reference>
<dbReference type="GO" id="GO:0005634">
    <property type="term" value="C:nucleus"/>
    <property type="evidence" value="ECO:0007669"/>
    <property type="project" value="TreeGrafter"/>
</dbReference>
<comment type="caution">
    <text evidence="8">The sequence shown here is derived from an EMBL/GenBank/DDBJ whole genome shotgun (WGS) entry which is preliminary data.</text>
</comment>
<evidence type="ECO:0000256" key="3">
    <source>
        <dbReference type="ARBA" id="ARBA00022771"/>
    </source>
</evidence>
<keyword evidence="1 5" id="KW-0479">Metal-binding</keyword>
<dbReference type="PANTHER" id="PTHR13119:SF12">
    <property type="entry name" value="PROTEIN SUPPRESSOR OF SABLE"/>
    <property type="match status" value="1"/>
</dbReference>